<name>G4TTM5_SERID</name>
<sequence>MASPSNSSMSAANKSTSKRHLIPQANGPSTLSVAGDRSPAPQPVAHSRPRRQAAIQAKAAAPYPTAAIKREQETKHFLQSITLQSYASPVQWMRPSAQGRTPDKRNELIKTQLATSPTFQPSGYARPLVQNALYKLEAESSDIQSRNLCGRGGHAPSRPLSNSQPPASSSALVQSSSRPSRYRVVRTPPRRRPTLRDVVWFLMTAAKLDAYHQKLVWLYAGNSWVAHLKVLLWVRDFIRKQARLPMLVNIRATIGAKGGVESVVCQFDGCQMPKPFKEVQSAAEHVVSKHVGGMTWKCKSPGCEKVYNHSFDLKRHEKKHGVSTQSKPRTVTRIQRATSARSKAARNAQVATLSSAGPPLLAPPPPPTGHPPIFPSASEYPDLSLQCDHIMSSPSSVMASPGSPWSTSFAPSNVSSPIRIEQPLSSPNRGTGIHVELPANSQKAELTSYSRPADDSFDQYLDPFPESYPGITYNLNPEQHASEHPAPNLYSASTSAGGAFANSSQYSTLPPSIQSIPLLGGIGNANPDLLDDAWNIPFQWEPPSFDEALDLLNESYLESTHGASSAISQECSSVAASSPLEYAYRSQASTSLGSHNNQLQPADQLYGFTGTLGLEQLTGQPTSSRSLVSGQFVNAPESSRRQQRTSSLSMGDMDPTRLHWSGQTPADYEHGWSLAEDHTPGKWEWPSS</sequence>
<feature type="region of interest" description="Disordered" evidence="2">
    <location>
        <begin position="146"/>
        <end position="185"/>
    </location>
</feature>
<evidence type="ECO:0000313" key="4">
    <source>
        <dbReference type="EMBL" id="CCA74668.1"/>
    </source>
</evidence>
<dbReference type="SMART" id="SM00355">
    <property type="entry name" value="ZnF_C2H2"/>
    <property type="match status" value="2"/>
</dbReference>
<dbReference type="HOGENOM" id="CLU_400153_0_0_1"/>
<feature type="compositionally biased region" description="Polar residues" evidence="2">
    <location>
        <begin position="617"/>
        <end position="632"/>
    </location>
</feature>
<feature type="compositionally biased region" description="Pro residues" evidence="2">
    <location>
        <begin position="360"/>
        <end position="374"/>
    </location>
</feature>
<feature type="domain" description="C2H2-type" evidence="3">
    <location>
        <begin position="296"/>
        <end position="328"/>
    </location>
</feature>
<feature type="compositionally biased region" description="Low complexity" evidence="2">
    <location>
        <begin position="1"/>
        <end position="15"/>
    </location>
</feature>
<keyword evidence="5" id="KW-1185">Reference proteome</keyword>
<dbReference type="PROSITE" id="PS50157">
    <property type="entry name" value="ZINC_FINGER_C2H2_2"/>
    <property type="match status" value="1"/>
</dbReference>
<keyword evidence="1" id="KW-0863">Zinc-finger</keyword>
<dbReference type="Proteomes" id="UP000007148">
    <property type="component" value="Unassembled WGS sequence"/>
</dbReference>
<organism evidence="4 5">
    <name type="scientific">Serendipita indica (strain DSM 11827)</name>
    <name type="common">Root endophyte fungus</name>
    <name type="synonym">Piriformospora indica</name>
    <dbReference type="NCBI Taxonomy" id="1109443"/>
    <lineage>
        <taxon>Eukaryota</taxon>
        <taxon>Fungi</taxon>
        <taxon>Dikarya</taxon>
        <taxon>Basidiomycota</taxon>
        <taxon>Agaricomycotina</taxon>
        <taxon>Agaricomycetes</taxon>
        <taxon>Sebacinales</taxon>
        <taxon>Serendipitaceae</taxon>
        <taxon>Serendipita</taxon>
    </lineage>
</organism>
<feature type="region of interest" description="Disordered" evidence="2">
    <location>
        <begin position="617"/>
        <end position="664"/>
    </location>
</feature>
<evidence type="ECO:0000256" key="2">
    <source>
        <dbReference type="SAM" id="MobiDB-lite"/>
    </source>
</evidence>
<evidence type="ECO:0000259" key="3">
    <source>
        <dbReference type="PROSITE" id="PS50157"/>
    </source>
</evidence>
<protein>
    <recommendedName>
        <fullName evidence="3">C2H2-type domain-containing protein</fullName>
    </recommendedName>
</protein>
<evidence type="ECO:0000256" key="1">
    <source>
        <dbReference type="PROSITE-ProRule" id="PRU00042"/>
    </source>
</evidence>
<comment type="caution">
    <text evidence="4">The sequence shown here is derived from an EMBL/GenBank/DDBJ whole genome shotgun (WGS) entry which is preliminary data.</text>
</comment>
<keyword evidence="1" id="KW-0862">Zinc</keyword>
<dbReference type="OrthoDB" id="2737884at2759"/>
<dbReference type="AlphaFoldDB" id="G4TTM5"/>
<reference evidence="4 5" key="1">
    <citation type="journal article" date="2011" name="PLoS Pathog.">
        <title>Endophytic Life Strategies Decoded by Genome and Transcriptome Analyses of the Mutualistic Root Symbiont Piriformospora indica.</title>
        <authorList>
            <person name="Zuccaro A."/>
            <person name="Lahrmann U."/>
            <person name="Guldener U."/>
            <person name="Langen G."/>
            <person name="Pfiffi S."/>
            <person name="Biedenkopf D."/>
            <person name="Wong P."/>
            <person name="Samans B."/>
            <person name="Grimm C."/>
            <person name="Basiewicz M."/>
            <person name="Murat C."/>
            <person name="Martin F."/>
            <person name="Kogel K.H."/>
        </authorList>
    </citation>
    <scope>NUCLEOTIDE SEQUENCE [LARGE SCALE GENOMIC DNA]</scope>
    <source>
        <strain evidence="4 5">DSM 11827</strain>
    </source>
</reference>
<proteinExistence type="predicted"/>
<dbReference type="EMBL" id="CAFZ01000341">
    <property type="protein sequence ID" value="CCA74668.1"/>
    <property type="molecule type" value="Genomic_DNA"/>
</dbReference>
<dbReference type="InParanoid" id="G4TTM5"/>
<dbReference type="GO" id="GO:0008270">
    <property type="term" value="F:zinc ion binding"/>
    <property type="evidence" value="ECO:0007669"/>
    <property type="project" value="UniProtKB-KW"/>
</dbReference>
<keyword evidence="1" id="KW-0479">Metal-binding</keyword>
<feature type="compositionally biased region" description="Low complexity" evidence="2">
    <location>
        <begin position="163"/>
        <end position="179"/>
    </location>
</feature>
<accession>G4TTM5</accession>
<feature type="region of interest" description="Disordered" evidence="2">
    <location>
        <begin position="316"/>
        <end position="378"/>
    </location>
</feature>
<gene>
    <name evidence="4" type="ORF">PIIN_08619</name>
</gene>
<evidence type="ECO:0000313" key="5">
    <source>
        <dbReference type="Proteomes" id="UP000007148"/>
    </source>
</evidence>
<dbReference type="InterPro" id="IPR013087">
    <property type="entry name" value="Znf_C2H2_type"/>
</dbReference>
<feature type="compositionally biased region" description="Polar residues" evidence="2">
    <location>
        <begin position="322"/>
        <end position="341"/>
    </location>
</feature>
<dbReference type="PROSITE" id="PS00028">
    <property type="entry name" value="ZINC_FINGER_C2H2_1"/>
    <property type="match status" value="1"/>
</dbReference>
<feature type="region of interest" description="Disordered" evidence="2">
    <location>
        <begin position="1"/>
        <end position="59"/>
    </location>
</feature>